<dbReference type="EC" id="3.1.1.4" evidence="6 20"/>
<dbReference type="FunCoup" id="C7R9B7">
    <property type="interactions" value="70"/>
</dbReference>
<evidence type="ECO:0000256" key="16">
    <source>
        <dbReference type="ARBA" id="ARBA00023136"/>
    </source>
</evidence>
<evidence type="ECO:0000256" key="7">
    <source>
        <dbReference type="ARBA" id="ARBA00021726"/>
    </source>
</evidence>
<feature type="binding site" description="in dimeric form" evidence="19">
    <location>
        <position position="218"/>
    </location>
    <ligand>
        <name>Ca(2+)</name>
        <dbReference type="ChEBI" id="CHEBI:29108"/>
        <label>1</label>
    </ligand>
</feature>
<dbReference type="STRING" id="523791.Kkor_0588"/>
<feature type="active site" description="Nucleophile" evidence="18">
    <location>
        <position position="256"/>
    </location>
</feature>
<feature type="binding site" description="in dimeric form" evidence="19">
    <location>
        <position position="306"/>
    </location>
    <ligand>
        <name>Ca(2+)</name>
        <dbReference type="ChEBI" id="CHEBI:29108"/>
        <label>1</label>
    </ligand>
</feature>
<evidence type="ECO:0000256" key="1">
    <source>
        <dbReference type="ARBA" id="ARBA00000111"/>
    </source>
</evidence>
<dbReference type="GO" id="GO:0009279">
    <property type="term" value="C:cell outer membrane"/>
    <property type="evidence" value="ECO:0007669"/>
    <property type="project" value="UniProtKB-SubCell"/>
</dbReference>
<dbReference type="InParanoid" id="C7R9B7"/>
<dbReference type="Gene3D" id="2.40.230.10">
    <property type="entry name" value="Phospholipase A1"/>
    <property type="match status" value="1"/>
</dbReference>
<feature type="chain" id="PRO_5002982263" description="Phospholipase A1" evidence="20">
    <location>
        <begin position="24"/>
        <end position="394"/>
    </location>
</feature>
<dbReference type="KEGG" id="kko:Kkor_0588"/>
<keyword evidence="10 19" id="KW-0479">Metal-binding</keyword>
<evidence type="ECO:0000256" key="13">
    <source>
        <dbReference type="ARBA" id="ARBA00022837"/>
    </source>
</evidence>
<comment type="catalytic activity">
    <reaction evidence="2 20">
        <text>a 1,2-diacyl-sn-glycero-3-phosphocholine + H2O = a 1-acyl-sn-glycero-3-phosphocholine + a fatty acid + H(+)</text>
        <dbReference type="Rhea" id="RHEA:15801"/>
        <dbReference type="ChEBI" id="CHEBI:15377"/>
        <dbReference type="ChEBI" id="CHEBI:15378"/>
        <dbReference type="ChEBI" id="CHEBI:28868"/>
        <dbReference type="ChEBI" id="CHEBI:57643"/>
        <dbReference type="ChEBI" id="CHEBI:58168"/>
        <dbReference type="EC" id="3.1.1.4"/>
    </reaction>
</comment>
<evidence type="ECO:0000256" key="6">
    <source>
        <dbReference type="ARBA" id="ARBA00013278"/>
    </source>
</evidence>
<evidence type="ECO:0000256" key="21">
    <source>
        <dbReference type="SAM" id="MobiDB-lite"/>
    </source>
</evidence>
<dbReference type="CDD" id="cd00541">
    <property type="entry name" value="OMPLA"/>
    <property type="match status" value="1"/>
</dbReference>
<dbReference type="InterPro" id="IPR003187">
    <property type="entry name" value="PLipase_A1"/>
</dbReference>
<dbReference type="GO" id="GO:0008970">
    <property type="term" value="F:phospholipase A1 activity"/>
    <property type="evidence" value="ECO:0007669"/>
    <property type="project" value="UniProtKB-EC"/>
</dbReference>
<comment type="catalytic activity">
    <reaction evidence="1 20">
        <text>a 1,2-diacyl-sn-glycero-3-phosphocholine + H2O = a 2-acyl-sn-glycero-3-phosphocholine + a fatty acid + H(+)</text>
        <dbReference type="Rhea" id="RHEA:18689"/>
        <dbReference type="ChEBI" id="CHEBI:15377"/>
        <dbReference type="ChEBI" id="CHEBI:15378"/>
        <dbReference type="ChEBI" id="CHEBI:28868"/>
        <dbReference type="ChEBI" id="CHEBI:57643"/>
        <dbReference type="ChEBI" id="CHEBI:57875"/>
        <dbReference type="EC" id="3.1.1.32"/>
    </reaction>
</comment>
<comment type="subunit">
    <text evidence="4 20">Homodimer; dimerization is reversible, and the dimeric form is the active one.</text>
</comment>
<dbReference type="Proteomes" id="UP000001231">
    <property type="component" value="Chromosome"/>
</dbReference>
<keyword evidence="9" id="KW-0812">Transmembrane</keyword>
<gene>
    <name evidence="22" type="ordered locus">Kkor_0588</name>
</gene>
<evidence type="ECO:0000256" key="5">
    <source>
        <dbReference type="ARBA" id="ARBA00013179"/>
    </source>
</evidence>
<feature type="region of interest" description="Disordered" evidence="21">
    <location>
        <begin position="102"/>
        <end position="124"/>
    </location>
</feature>
<feature type="active site" description="Proton acceptor" evidence="18">
    <location>
        <position position="254"/>
    </location>
</feature>
<keyword evidence="12 20" id="KW-0378">Hydrolase</keyword>
<evidence type="ECO:0000256" key="3">
    <source>
        <dbReference type="ARBA" id="ARBA00010525"/>
    </source>
</evidence>
<feature type="signal peptide" evidence="20">
    <location>
        <begin position="1"/>
        <end position="23"/>
    </location>
</feature>
<feature type="compositionally biased region" description="Basic and acidic residues" evidence="21">
    <location>
        <begin position="114"/>
        <end position="124"/>
    </location>
</feature>
<evidence type="ECO:0000256" key="20">
    <source>
        <dbReference type="RuleBase" id="RU366027"/>
    </source>
</evidence>
<dbReference type="AlphaFoldDB" id="C7R9B7"/>
<accession>C7R9B7</accession>
<keyword evidence="14 20" id="KW-0442">Lipid degradation</keyword>
<organism evidence="22 23">
    <name type="scientific">Kangiella koreensis (strain DSM 16069 / JCM 12317 / KCTC 12182 / SW-125)</name>
    <dbReference type="NCBI Taxonomy" id="523791"/>
    <lineage>
        <taxon>Bacteria</taxon>
        <taxon>Pseudomonadati</taxon>
        <taxon>Pseudomonadota</taxon>
        <taxon>Gammaproteobacteria</taxon>
        <taxon>Kangiellales</taxon>
        <taxon>Kangiellaceae</taxon>
        <taxon>Kangiella</taxon>
    </lineage>
</organism>
<dbReference type="PANTHER" id="PTHR40457:SF1">
    <property type="entry name" value="PHOSPHOLIPASE A1"/>
    <property type="match status" value="1"/>
</dbReference>
<dbReference type="GO" id="GO:0004623">
    <property type="term" value="F:phospholipase A2 activity"/>
    <property type="evidence" value="ECO:0007669"/>
    <property type="project" value="UniProtKB-EC"/>
</dbReference>
<comment type="function">
    <text evidence="20">Hydrolysis of phosphatidylcholine with phospholipase A2 (EC 3.1.1.4) and phospholipase A1 (EC 3.1.1.32) activities.</text>
</comment>
<evidence type="ECO:0000256" key="8">
    <source>
        <dbReference type="ARBA" id="ARBA00022452"/>
    </source>
</evidence>
<dbReference type="EMBL" id="CP001707">
    <property type="protein sequence ID" value="ACV26008.1"/>
    <property type="molecule type" value="Genomic_DNA"/>
</dbReference>
<evidence type="ECO:0000256" key="2">
    <source>
        <dbReference type="ARBA" id="ARBA00001604"/>
    </source>
</evidence>
<sequence>MKSKTLFLVCAIFLILSPVAGFAANEQEQQDLNSEEKEVAAKDKKDIFDHSKETLQGVKEDYDRCILQEFDKRDKETPISEIQAYCSKDSNLAIYRPSKELLPDDSFTQGSQDDSGKPETEDSDVIKKRLRLEYRASDNRFAILPHKPNYLLPVTFNNRPNQASLDAIGEDREVDNIEVKFQVSFKTPIWEEAFGENSALFFAYTGQSYWQAYNSDVSSPFRETNHEPEVFASWATDWKVGGWQIPIFSTGVSHQSNGQSGLKSRSWNRLYARIAFEKDRWVVLFNPWWRIPEERKDDPLQPDGDDNPDIDDYMGYFELYTAYKWDEQNFGVMIRNNLRSDNKGAVQLDWTFPLDDDGKLRGYVQYFNGYGESLIDYNRHVNRLGVGFVLTDWL</sequence>
<evidence type="ECO:0000256" key="10">
    <source>
        <dbReference type="ARBA" id="ARBA00022723"/>
    </source>
</evidence>
<dbReference type="HOGENOM" id="CLU_045813_2_1_6"/>
<evidence type="ECO:0000256" key="12">
    <source>
        <dbReference type="ARBA" id="ARBA00022801"/>
    </source>
</evidence>
<dbReference type="GO" id="GO:0016042">
    <property type="term" value="P:lipid catabolic process"/>
    <property type="evidence" value="ECO:0007669"/>
    <property type="project" value="UniProtKB-KW"/>
</dbReference>
<evidence type="ECO:0000256" key="9">
    <source>
        <dbReference type="ARBA" id="ARBA00022692"/>
    </source>
</evidence>
<dbReference type="PANTHER" id="PTHR40457">
    <property type="entry name" value="PHOSPHOLIPASE A1"/>
    <property type="match status" value="1"/>
</dbReference>
<dbReference type="InterPro" id="IPR036541">
    <property type="entry name" value="PLipase_A1_sf"/>
</dbReference>
<keyword evidence="17 20" id="KW-0998">Cell outer membrane</keyword>
<dbReference type="Pfam" id="PF02253">
    <property type="entry name" value="PLA1"/>
    <property type="match status" value="1"/>
</dbReference>
<reference evidence="22 23" key="1">
    <citation type="journal article" date="2009" name="Stand. Genomic Sci.">
        <title>Complete genome sequence of Kangiella koreensis type strain (SW-125).</title>
        <authorList>
            <person name="Han C."/>
            <person name="Sikorski J."/>
            <person name="Lapidus A."/>
            <person name="Nolan M."/>
            <person name="Glavina Del Rio T."/>
            <person name="Tice H."/>
            <person name="Cheng J.F."/>
            <person name="Lucas S."/>
            <person name="Chen F."/>
            <person name="Copeland A."/>
            <person name="Ivanova N."/>
            <person name="Mavromatis K."/>
            <person name="Ovchinnikova G."/>
            <person name="Pati A."/>
            <person name="Bruce D."/>
            <person name="Goodwin L."/>
            <person name="Pitluck S."/>
            <person name="Chen A."/>
            <person name="Palaniappan K."/>
            <person name="Land M."/>
            <person name="Hauser L."/>
            <person name="Chang Y.J."/>
            <person name="Jeffries C.D."/>
            <person name="Chain P."/>
            <person name="Saunders E."/>
            <person name="Brettin T."/>
            <person name="Goker M."/>
            <person name="Tindall B.J."/>
            <person name="Bristow J."/>
            <person name="Eisen J.A."/>
            <person name="Markowitz V."/>
            <person name="Hugenholtz P."/>
            <person name="Kyrpides N.C."/>
            <person name="Klenk H.P."/>
            <person name="Detter J.C."/>
        </authorList>
    </citation>
    <scope>NUCLEOTIDE SEQUENCE [LARGE SCALE GENOMIC DNA]</scope>
    <source>
        <strain evidence="23">DSM 16069 / KCTC 12182 / SW-125</strain>
    </source>
</reference>
<keyword evidence="8" id="KW-1134">Transmembrane beta strand</keyword>
<dbReference type="SUPFAM" id="SSF56931">
    <property type="entry name" value="Outer membrane phospholipase A (OMPLA)"/>
    <property type="match status" value="1"/>
</dbReference>
<protein>
    <recommendedName>
        <fullName evidence="7 20">Phospholipase A1</fullName>
        <ecNumber evidence="5 20">3.1.1.32</ecNumber>
        <ecNumber evidence="6 20">3.1.1.4</ecNumber>
    </recommendedName>
    <alternativeName>
        <fullName evidence="20">Phosphatidylcholine 1-acylhydrolase</fullName>
    </alternativeName>
</protein>
<keyword evidence="11 20" id="KW-0732">Signal</keyword>
<evidence type="ECO:0000313" key="23">
    <source>
        <dbReference type="Proteomes" id="UP000001231"/>
    </source>
</evidence>
<evidence type="ECO:0000256" key="11">
    <source>
        <dbReference type="ARBA" id="ARBA00022729"/>
    </source>
</evidence>
<comment type="subcellular location">
    <subcellularLocation>
        <location evidence="20">Cell outer membrane</location>
        <topology evidence="20">Multi-pass membrane protein</topology>
    </subcellularLocation>
    <text evidence="20">One of the very few enzymes located there.</text>
</comment>
<comment type="similarity">
    <text evidence="3 20">Belongs to the phospholipase A1 family.</text>
</comment>
<name>C7R9B7_KANKD</name>
<evidence type="ECO:0000313" key="22">
    <source>
        <dbReference type="EMBL" id="ACV26008.1"/>
    </source>
</evidence>
<keyword evidence="13 19" id="KW-0106">Calcium</keyword>
<evidence type="ECO:0000256" key="4">
    <source>
        <dbReference type="ARBA" id="ARBA00011702"/>
    </source>
</evidence>
<evidence type="ECO:0000256" key="17">
    <source>
        <dbReference type="ARBA" id="ARBA00023237"/>
    </source>
</evidence>
<dbReference type="RefSeq" id="WP_012800522.1">
    <property type="nucleotide sequence ID" value="NC_013166.1"/>
</dbReference>
<dbReference type="EC" id="3.1.1.32" evidence="5 20"/>
<evidence type="ECO:0000256" key="19">
    <source>
        <dbReference type="PIRSR" id="PIRSR603187-2"/>
    </source>
</evidence>
<evidence type="ECO:0000256" key="15">
    <source>
        <dbReference type="ARBA" id="ARBA00023098"/>
    </source>
</evidence>
<evidence type="ECO:0000256" key="18">
    <source>
        <dbReference type="PIRSR" id="PIRSR603187-1"/>
    </source>
</evidence>
<dbReference type="eggNOG" id="COG2829">
    <property type="taxonomic scope" value="Bacteria"/>
</dbReference>
<evidence type="ECO:0000256" key="14">
    <source>
        <dbReference type="ARBA" id="ARBA00022963"/>
    </source>
</evidence>
<feature type="binding site" description="in dimeric form" evidence="19">
    <location>
        <position position="264"/>
    </location>
    <ligand>
        <name>Ca(2+)</name>
        <dbReference type="ChEBI" id="CHEBI:29108"/>
        <label>1</label>
    </ligand>
</feature>
<keyword evidence="16" id="KW-0472">Membrane</keyword>
<dbReference type="PRINTS" id="PR01486">
    <property type="entry name" value="PHPHLIPASEA1"/>
</dbReference>
<keyword evidence="23" id="KW-1185">Reference proteome</keyword>
<dbReference type="GO" id="GO:0005509">
    <property type="term" value="F:calcium ion binding"/>
    <property type="evidence" value="ECO:0007669"/>
    <property type="project" value="TreeGrafter"/>
</dbReference>
<dbReference type="OrthoDB" id="188433at2"/>
<keyword evidence="15 20" id="KW-0443">Lipid metabolism</keyword>
<proteinExistence type="inferred from homology"/>
<comment type="cofactor">
    <cofactor evidence="20">
        <name>Ca(2+)</name>
        <dbReference type="ChEBI" id="CHEBI:29108"/>
    </cofactor>
    <text evidence="20">Binds 1 Ca(2+) ion per monomer. In the dimeric form the Ca(2+) is bound by different amino acids with binding of each Ca(2+) shared with ligands coming from each monomer. The Ca(2+) ion may have a role in catalysis.</text>
</comment>